<evidence type="ECO:0000256" key="1">
    <source>
        <dbReference type="SAM" id="MobiDB-lite"/>
    </source>
</evidence>
<dbReference type="RefSeq" id="XP_025402772.1">
    <property type="nucleotide sequence ID" value="XM_025547372.1"/>
</dbReference>
<feature type="region of interest" description="Disordered" evidence="1">
    <location>
        <begin position="227"/>
        <end position="253"/>
    </location>
</feature>
<accession>A0A317WVS5</accession>
<gene>
    <name evidence="2" type="ORF">BO70DRAFT_415354</name>
</gene>
<proteinExistence type="predicted"/>
<keyword evidence="3" id="KW-1185">Reference proteome</keyword>
<dbReference type="AlphaFoldDB" id="A0A317WVS5"/>
<evidence type="ECO:0000313" key="2">
    <source>
        <dbReference type="EMBL" id="PWY89941.1"/>
    </source>
</evidence>
<comment type="caution">
    <text evidence="2">The sequence shown here is derived from an EMBL/GenBank/DDBJ whole genome shotgun (WGS) entry which is preliminary data.</text>
</comment>
<dbReference type="VEuPathDB" id="FungiDB:BO70DRAFT_415354"/>
<evidence type="ECO:0000313" key="3">
    <source>
        <dbReference type="Proteomes" id="UP000247233"/>
    </source>
</evidence>
<dbReference type="Proteomes" id="UP000247233">
    <property type="component" value="Unassembled WGS sequence"/>
</dbReference>
<name>A0A317WVS5_9EURO</name>
<sequence>MSVYKWYRGSMPMNKTPTSRSRFDCLLLDYHLNFEMHKVSHLCRLDPNYHHPDKLETLYQAWKMNLLKAAYDACEERYQTRAWTTPEYHDGRIMLCCRFVPPYSQLGISSYDERVEQHAMDIFKALGKELARMIRVVWTGGQITFPYLRGKCTAIWFVCQNSRSTVQLPPGLEDQPNYYEPWPNFQLPSGHHPNHHADVFTDDDASSEVAASEDDYTVLEDYIDNDPPSEDGEVYLHSVPPPPDENGSDQAPPMPIYQPTLQLPMDYPLLHPEPYPDQHFIPEAPENVFWPSQQLPQDPNIFAEEIDSLIQDTYNLPPGSYRQLPWDDIPRDWMS</sequence>
<protein>
    <submittedName>
        <fullName evidence="2">Uncharacterized protein</fullName>
    </submittedName>
</protein>
<dbReference type="GeneID" id="37069609"/>
<dbReference type="EMBL" id="MSFL01000003">
    <property type="protein sequence ID" value="PWY89941.1"/>
    <property type="molecule type" value="Genomic_DNA"/>
</dbReference>
<organism evidence="2 3">
    <name type="scientific">Aspergillus heteromorphus CBS 117.55</name>
    <dbReference type="NCBI Taxonomy" id="1448321"/>
    <lineage>
        <taxon>Eukaryota</taxon>
        <taxon>Fungi</taxon>
        <taxon>Dikarya</taxon>
        <taxon>Ascomycota</taxon>
        <taxon>Pezizomycotina</taxon>
        <taxon>Eurotiomycetes</taxon>
        <taxon>Eurotiomycetidae</taxon>
        <taxon>Eurotiales</taxon>
        <taxon>Aspergillaceae</taxon>
        <taxon>Aspergillus</taxon>
        <taxon>Aspergillus subgen. Circumdati</taxon>
    </lineage>
</organism>
<reference evidence="2 3" key="1">
    <citation type="submission" date="2016-12" db="EMBL/GenBank/DDBJ databases">
        <title>The genomes of Aspergillus section Nigri reveals drivers in fungal speciation.</title>
        <authorList>
            <consortium name="DOE Joint Genome Institute"/>
            <person name="Vesth T.C."/>
            <person name="Nybo J."/>
            <person name="Theobald S."/>
            <person name="Brandl J."/>
            <person name="Frisvad J.C."/>
            <person name="Nielsen K.F."/>
            <person name="Lyhne E.K."/>
            <person name="Kogle M.E."/>
            <person name="Kuo A."/>
            <person name="Riley R."/>
            <person name="Clum A."/>
            <person name="Nolan M."/>
            <person name="Lipzen A."/>
            <person name="Salamov A."/>
            <person name="Henrissat B."/>
            <person name="Wiebenga A."/>
            <person name="De Vries R.P."/>
            <person name="Grigoriev I.V."/>
            <person name="Mortensen U.H."/>
            <person name="Andersen M.R."/>
            <person name="Baker S.E."/>
        </authorList>
    </citation>
    <scope>NUCLEOTIDE SEQUENCE [LARGE SCALE GENOMIC DNA]</scope>
    <source>
        <strain evidence="2 3">CBS 117.55</strain>
    </source>
</reference>